<keyword evidence="3" id="KW-1185">Reference proteome</keyword>
<dbReference type="KEGG" id="cdet:87943847"/>
<dbReference type="AlphaFoldDB" id="A0AAX4IFR1"/>
<dbReference type="RefSeq" id="XP_062779554.1">
    <property type="nucleotide sequence ID" value="XM_062923503.1"/>
</dbReference>
<proteinExistence type="predicted"/>
<sequence length="291" mass="32323">MWGRRQLGKSPLTHRSTSDFTSVELPHTHTHTHIYIYIHCKSPLRHQTLDWSNLPPYKVIMRADNDDNAALSADEDLLRDNEEPSSTAFAPPPLPQLTDEPQTLPDSCVSLSRPFLRALHAILPPSPHLTLSIGSGTGLVEALLHGIAPPPNLVSVEVAPSPNRYHAAHRTVPGTWALEPLAARARAWVFVYPKQVALVKAYVEAFLSRRDAEAEVEVVVYVGPRMDWDDFRGALVEAGVAGEVEVEVWGEERMEAVGGRAWECVAVVRPRGRSAPEVVRVRQNSFHVDER</sequence>
<gene>
    <name evidence="2" type="ORF">CDEST_07344</name>
</gene>
<evidence type="ECO:0000313" key="3">
    <source>
        <dbReference type="Proteomes" id="UP001322277"/>
    </source>
</evidence>
<dbReference type="EMBL" id="CP137308">
    <property type="protein sequence ID" value="WQF82330.1"/>
    <property type="molecule type" value="Genomic_DNA"/>
</dbReference>
<reference evidence="3" key="1">
    <citation type="journal article" date="2023" name="bioRxiv">
        <title>Complete genome of the Medicago anthracnose fungus, Colletotrichum destructivum, reveals a mini-chromosome-like region within a core chromosome.</title>
        <authorList>
            <person name="Lapalu N."/>
            <person name="Simon A."/>
            <person name="Lu A."/>
            <person name="Plaumann P.-L."/>
            <person name="Amselem J."/>
            <person name="Pigne S."/>
            <person name="Auger A."/>
            <person name="Koch C."/>
            <person name="Dallery J.-F."/>
            <person name="O'Connell R.J."/>
        </authorList>
    </citation>
    <scope>NUCLEOTIDE SEQUENCE [LARGE SCALE GENOMIC DNA]</scope>
    <source>
        <strain evidence="3">CBS 520.97</strain>
    </source>
</reference>
<accession>A0AAX4IFR1</accession>
<feature type="region of interest" description="Disordered" evidence="1">
    <location>
        <begin position="79"/>
        <end position="103"/>
    </location>
</feature>
<organism evidence="2 3">
    <name type="scientific">Colletotrichum destructivum</name>
    <dbReference type="NCBI Taxonomy" id="34406"/>
    <lineage>
        <taxon>Eukaryota</taxon>
        <taxon>Fungi</taxon>
        <taxon>Dikarya</taxon>
        <taxon>Ascomycota</taxon>
        <taxon>Pezizomycotina</taxon>
        <taxon>Sordariomycetes</taxon>
        <taxon>Hypocreomycetidae</taxon>
        <taxon>Glomerellales</taxon>
        <taxon>Glomerellaceae</taxon>
        <taxon>Colletotrichum</taxon>
        <taxon>Colletotrichum destructivum species complex</taxon>
    </lineage>
</organism>
<evidence type="ECO:0000313" key="2">
    <source>
        <dbReference type="EMBL" id="WQF82330.1"/>
    </source>
</evidence>
<name>A0AAX4IFR1_9PEZI</name>
<dbReference type="GeneID" id="87943847"/>
<protein>
    <submittedName>
        <fullName evidence="2">Uncharacterized protein</fullName>
    </submittedName>
</protein>
<dbReference type="Proteomes" id="UP001322277">
    <property type="component" value="Chromosome 4"/>
</dbReference>
<evidence type="ECO:0000256" key="1">
    <source>
        <dbReference type="SAM" id="MobiDB-lite"/>
    </source>
</evidence>